<evidence type="ECO:0000313" key="1">
    <source>
        <dbReference type="EMBL" id="KAL3623892.1"/>
    </source>
</evidence>
<dbReference type="PANTHER" id="PTHR31198">
    <property type="entry name" value="COILED-COIL DOMAIN-CONTAINING PROTEIN 84"/>
    <property type="match status" value="1"/>
</dbReference>
<proteinExistence type="predicted"/>
<evidence type="ECO:0000313" key="2">
    <source>
        <dbReference type="Proteomes" id="UP001632038"/>
    </source>
</evidence>
<protein>
    <submittedName>
        <fullName evidence="1">Uncharacterized protein</fullName>
    </submittedName>
</protein>
<dbReference type="PANTHER" id="PTHR31198:SF1">
    <property type="entry name" value="CENTROSOMAL AT-AC SPLICING FACTOR"/>
    <property type="match status" value="1"/>
</dbReference>
<gene>
    <name evidence="1" type="ORF">CASFOL_032708</name>
</gene>
<accession>A0ABD3C2W7</accession>
<dbReference type="AlphaFoldDB" id="A0ABD3C2W7"/>
<comment type="caution">
    <text evidence="1">The sequence shown here is derived from an EMBL/GenBank/DDBJ whole genome shotgun (WGS) entry which is preliminary data.</text>
</comment>
<dbReference type="Proteomes" id="UP001632038">
    <property type="component" value="Unassembled WGS sequence"/>
</dbReference>
<name>A0ABD3C2W7_9LAMI</name>
<sequence length="223" mass="25735">MLILPEHAHQNLLWCIFCNCDILELDSPFAWSVLSGKAIQHLASVDHWKRVKGFMWKYGGGMDRVDSFRISEVDYAKWEKKCKTLKNEASKAEPIGPLFKFSSSNFWYPRPFRMGVEKVRIFRSGVWDGELYKNGSSEIINWSLRANSFDAFMKMVNEVVGVDCPLVVYRFHFIRKDLSPDVAPTISLIPEHSSWHLGNEFADYRVLRKDADEVNGAYDSADD</sequence>
<dbReference type="Pfam" id="PF14968">
    <property type="entry name" value="CCDC84"/>
    <property type="match status" value="1"/>
</dbReference>
<dbReference type="EMBL" id="JAVIJP010000054">
    <property type="protein sequence ID" value="KAL3623892.1"/>
    <property type="molecule type" value="Genomic_DNA"/>
</dbReference>
<reference evidence="2" key="1">
    <citation type="journal article" date="2024" name="IScience">
        <title>Strigolactones Initiate the Formation of Haustorium-like Structures in Castilleja.</title>
        <authorList>
            <person name="Buerger M."/>
            <person name="Peterson D."/>
            <person name="Chory J."/>
        </authorList>
    </citation>
    <scope>NUCLEOTIDE SEQUENCE [LARGE SCALE GENOMIC DNA]</scope>
</reference>
<keyword evidence="2" id="KW-1185">Reference proteome</keyword>
<organism evidence="1 2">
    <name type="scientific">Castilleja foliolosa</name>
    <dbReference type="NCBI Taxonomy" id="1961234"/>
    <lineage>
        <taxon>Eukaryota</taxon>
        <taxon>Viridiplantae</taxon>
        <taxon>Streptophyta</taxon>
        <taxon>Embryophyta</taxon>
        <taxon>Tracheophyta</taxon>
        <taxon>Spermatophyta</taxon>
        <taxon>Magnoliopsida</taxon>
        <taxon>eudicotyledons</taxon>
        <taxon>Gunneridae</taxon>
        <taxon>Pentapetalae</taxon>
        <taxon>asterids</taxon>
        <taxon>lamiids</taxon>
        <taxon>Lamiales</taxon>
        <taxon>Orobanchaceae</taxon>
        <taxon>Pedicularideae</taxon>
        <taxon>Castillejinae</taxon>
        <taxon>Castilleja</taxon>
    </lineage>
</organism>
<dbReference type="InterPro" id="IPR028015">
    <property type="entry name" value="CCDC84-like"/>
</dbReference>